<dbReference type="AlphaFoldDB" id="A0A2K9NSJ5"/>
<dbReference type="EMBL" id="CP025704">
    <property type="protein sequence ID" value="AUN97724.1"/>
    <property type="molecule type" value="Genomic_DNA"/>
</dbReference>
<evidence type="ECO:0000313" key="1">
    <source>
        <dbReference type="EMBL" id="AUN97724.1"/>
    </source>
</evidence>
<reference evidence="1 2" key="1">
    <citation type="submission" date="2018-01" db="EMBL/GenBank/DDBJ databases">
        <title>Complete genome sequence of Bacteriovorax stolpii DSM12778.</title>
        <authorList>
            <person name="Tang B."/>
            <person name="Chang J."/>
        </authorList>
    </citation>
    <scope>NUCLEOTIDE SEQUENCE [LARGE SCALE GENOMIC DNA]</scope>
    <source>
        <strain evidence="1 2">DSM 12778</strain>
    </source>
</reference>
<dbReference type="Gene3D" id="3.40.190.10">
    <property type="entry name" value="Periplasmic binding protein-like II"/>
    <property type="match status" value="2"/>
</dbReference>
<protein>
    <submittedName>
        <fullName evidence="1">Uncharacterized protein</fullName>
    </submittedName>
</protein>
<dbReference type="KEGG" id="bsto:C0V70_06280"/>
<sequence>MMGQGKSHMMLSKIATVFCCLFLLGTGQAEVVKVGGYNFPPFVDRDGKSGMVYDLINKLNQSQSKYKFVFSLTSANRRYRDLKSGKIDVIFFEDEAWSWNQDKVPHLKTGVILTGGEIYVSLLKPGRDQKFFDSFEGKKIRGIFGYHYNFANMKTDPEVLRKKGISLGQDNEENLKDLMNDKVDIIVINSFMMDSLLKKDKTLSGKLLISTKKDQNYQLRILLNERSPISSAEIEKLVVPHLK</sequence>
<keyword evidence="2" id="KW-1185">Reference proteome</keyword>
<name>A0A2K9NSJ5_BACTC</name>
<gene>
    <name evidence="1" type="ORF">C0V70_06280</name>
</gene>
<dbReference type="SUPFAM" id="SSF53850">
    <property type="entry name" value="Periplasmic binding protein-like II"/>
    <property type="match status" value="1"/>
</dbReference>
<accession>A0A2K9NSJ5</accession>
<dbReference type="Proteomes" id="UP000235584">
    <property type="component" value="Chromosome"/>
</dbReference>
<proteinExistence type="predicted"/>
<evidence type="ECO:0000313" key="2">
    <source>
        <dbReference type="Proteomes" id="UP000235584"/>
    </source>
</evidence>
<organism evidence="1 2">
    <name type="scientific">Bacteriovorax stolpii</name>
    <name type="common">Bdellovibrio stolpii</name>
    <dbReference type="NCBI Taxonomy" id="960"/>
    <lineage>
        <taxon>Bacteria</taxon>
        <taxon>Pseudomonadati</taxon>
        <taxon>Bdellovibrionota</taxon>
        <taxon>Bacteriovoracia</taxon>
        <taxon>Bacteriovoracales</taxon>
        <taxon>Bacteriovoracaceae</taxon>
        <taxon>Bacteriovorax</taxon>
    </lineage>
</organism>